<proteinExistence type="predicted"/>
<dbReference type="EMBL" id="CABIKM010000025">
    <property type="protein sequence ID" value="VUZ85247.1"/>
    <property type="molecule type" value="Genomic_DNA"/>
</dbReference>
<dbReference type="SUPFAM" id="SSF143880">
    <property type="entry name" value="NE0471 N-terminal domain-like"/>
    <property type="match status" value="1"/>
</dbReference>
<evidence type="ECO:0008006" key="3">
    <source>
        <dbReference type="Google" id="ProtNLM"/>
    </source>
</evidence>
<dbReference type="Proteomes" id="UP000334340">
    <property type="component" value="Unassembled WGS sequence"/>
</dbReference>
<name>A0A564ZK60_9BACT</name>
<protein>
    <recommendedName>
        <fullName evidence="3">DUF2442 domain-containing protein</fullName>
    </recommendedName>
</protein>
<dbReference type="InterPro" id="IPR018841">
    <property type="entry name" value="DUF2442"/>
</dbReference>
<dbReference type="InterPro" id="IPR036782">
    <property type="entry name" value="NE0471-like_N"/>
</dbReference>
<accession>A0A564ZK60</accession>
<organism evidence="1 2">
    <name type="scientific">Candidatus Methylomirabilis lanthanidiphila</name>
    <dbReference type="NCBI Taxonomy" id="2211376"/>
    <lineage>
        <taxon>Bacteria</taxon>
        <taxon>Candidatus Methylomirabilota</taxon>
        <taxon>Candidatus Methylomirabilia</taxon>
        <taxon>Candidatus Methylomirabilales</taxon>
        <taxon>Candidatus Methylomirabilaceae</taxon>
        <taxon>Candidatus Methylomirabilis</taxon>
    </lineage>
</organism>
<keyword evidence="2" id="KW-1185">Reference proteome</keyword>
<reference evidence="1 2" key="1">
    <citation type="submission" date="2019-07" db="EMBL/GenBank/DDBJ databases">
        <authorList>
            <person name="Cremers G."/>
        </authorList>
    </citation>
    <scope>NUCLEOTIDE SEQUENCE [LARGE SCALE GENOMIC DNA]</scope>
</reference>
<gene>
    <name evidence="1" type="ORF">MELA_01629</name>
</gene>
<evidence type="ECO:0000313" key="2">
    <source>
        <dbReference type="Proteomes" id="UP000334340"/>
    </source>
</evidence>
<evidence type="ECO:0000313" key="1">
    <source>
        <dbReference type="EMBL" id="VUZ85247.1"/>
    </source>
</evidence>
<dbReference type="AlphaFoldDB" id="A0A564ZK60"/>
<dbReference type="Gene3D" id="3.30.2020.10">
    <property type="entry name" value="NE0471-like N-terminal domain"/>
    <property type="match status" value="1"/>
</dbReference>
<sequence>MWDMNDVAKIEYKDKYVYHITFDDGLGADVDFEPLLDRGPVFQALRDITFFQQARIDGGTITWPNGADISPESLYEKVEGANQRLRGEGL</sequence>
<dbReference type="Pfam" id="PF10387">
    <property type="entry name" value="DUF2442"/>
    <property type="match status" value="1"/>
</dbReference>